<feature type="transmembrane region" description="Helical" evidence="8">
    <location>
        <begin position="257"/>
        <end position="275"/>
    </location>
</feature>
<dbReference type="OrthoDB" id="9795403at2"/>
<evidence type="ECO:0000256" key="6">
    <source>
        <dbReference type="ARBA" id="ARBA00022989"/>
    </source>
</evidence>
<evidence type="ECO:0000313" key="11">
    <source>
        <dbReference type="Proteomes" id="UP000199409"/>
    </source>
</evidence>
<keyword evidence="5 8" id="KW-0812">Transmembrane</keyword>
<feature type="domain" description="ABC transmembrane type-1" evidence="9">
    <location>
        <begin position="67"/>
        <end position="274"/>
    </location>
</feature>
<comment type="subcellular location">
    <subcellularLocation>
        <location evidence="1 8">Cell membrane</location>
        <topology evidence="1 8">Multi-pass membrane protein</topology>
    </subcellularLocation>
</comment>
<dbReference type="InterPro" id="IPR035906">
    <property type="entry name" value="MetI-like_sf"/>
</dbReference>
<dbReference type="EMBL" id="FNQN01000008">
    <property type="protein sequence ID" value="SEA61379.1"/>
    <property type="molecule type" value="Genomic_DNA"/>
</dbReference>
<reference evidence="10 11" key="1">
    <citation type="submission" date="2016-10" db="EMBL/GenBank/DDBJ databases">
        <authorList>
            <person name="de Groot N.N."/>
        </authorList>
    </citation>
    <scope>NUCLEOTIDE SEQUENCE [LARGE SCALE GENOMIC DNA]</scope>
    <source>
        <strain evidence="10 11">DSM 7343</strain>
    </source>
</reference>
<feature type="transmembrane region" description="Helical" evidence="8">
    <location>
        <begin position="209"/>
        <end position="227"/>
    </location>
</feature>
<dbReference type="AlphaFoldDB" id="A0A1H4CM30"/>
<evidence type="ECO:0000256" key="5">
    <source>
        <dbReference type="ARBA" id="ARBA00022692"/>
    </source>
</evidence>
<dbReference type="GO" id="GO:0055085">
    <property type="term" value="P:transmembrane transport"/>
    <property type="evidence" value="ECO:0007669"/>
    <property type="project" value="InterPro"/>
</dbReference>
<dbReference type="Pfam" id="PF00528">
    <property type="entry name" value="BPD_transp_1"/>
    <property type="match status" value="1"/>
</dbReference>
<dbReference type="InterPro" id="IPR000515">
    <property type="entry name" value="MetI-like"/>
</dbReference>
<organism evidence="10 11">
    <name type="scientific">Desulfuromusa kysingii</name>
    <dbReference type="NCBI Taxonomy" id="37625"/>
    <lineage>
        <taxon>Bacteria</taxon>
        <taxon>Pseudomonadati</taxon>
        <taxon>Thermodesulfobacteriota</taxon>
        <taxon>Desulfuromonadia</taxon>
        <taxon>Desulfuromonadales</taxon>
        <taxon>Geopsychrobacteraceae</taxon>
        <taxon>Desulfuromusa</taxon>
    </lineage>
</organism>
<dbReference type="RefSeq" id="WP_092349403.1">
    <property type="nucleotide sequence ID" value="NZ_FNQN01000008.1"/>
</dbReference>
<dbReference type="STRING" id="37625.SAMN05660420_02615"/>
<keyword evidence="6 8" id="KW-1133">Transmembrane helix</keyword>
<evidence type="ECO:0000256" key="3">
    <source>
        <dbReference type="ARBA" id="ARBA00022448"/>
    </source>
</evidence>
<keyword evidence="3 8" id="KW-0813">Transport</keyword>
<evidence type="ECO:0000256" key="4">
    <source>
        <dbReference type="ARBA" id="ARBA00022475"/>
    </source>
</evidence>
<feature type="transmembrane region" description="Helical" evidence="8">
    <location>
        <begin position="154"/>
        <end position="173"/>
    </location>
</feature>
<gene>
    <name evidence="10" type="ORF">SAMN05660420_02615</name>
</gene>
<keyword evidence="7 8" id="KW-0472">Membrane</keyword>
<keyword evidence="11" id="KW-1185">Reference proteome</keyword>
<dbReference type="SUPFAM" id="SSF161098">
    <property type="entry name" value="MetI-like"/>
    <property type="match status" value="1"/>
</dbReference>
<feature type="transmembrane region" description="Helical" evidence="8">
    <location>
        <begin position="71"/>
        <end position="93"/>
    </location>
</feature>
<evidence type="ECO:0000256" key="8">
    <source>
        <dbReference type="RuleBase" id="RU363032"/>
    </source>
</evidence>
<evidence type="ECO:0000256" key="2">
    <source>
        <dbReference type="ARBA" id="ARBA00007069"/>
    </source>
</evidence>
<feature type="transmembrane region" description="Helical" evidence="8">
    <location>
        <begin position="12"/>
        <end position="31"/>
    </location>
</feature>
<dbReference type="Proteomes" id="UP000199409">
    <property type="component" value="Unassembled WGS sequence"/>
</dbReference>
<protein>
    <submittedName>
        <fullName evidence="10">Spermidine/putrescine transport system permease protein</fullName>
    </submittedName>
</protein>
<evidence type="ECO:0000259" key="9">
    <source>
        <dbReference type="PROSITE" id="PS50928"/>
    </source>
</evidence>
<dbReference type="PANTHER" id="PTHR42929:SF1">
    <property type="entry name" value="INNER MEMBRANE ABC TRANSPORTER PERMEASE PROTEIN YDCU-RELATED"/>
    <property type="match status" value="1"/>
</dbReference>
<evidence type="ECO:0000256" key="7">
    <source>
        <dbReference type="ARBA" id="ARBA00023136"/>
    </source>
</evidence>
<evidence type="ECO:0000256" key="1">
    <source>
        <dbReference type="ARBA" id="ARBA00004651"/>
    </source>
</evidence>
<accession>A0A1H4CM30</accession>
<dbReference type="GO" id="GO:0005886">
    <property type="term" value="C:plasma membrane"/>
    <property type="evidence" value="ECO:0007669"/>
    <property type="project" value="UniProtKB-SubCell"/>
</dbReference>
<dbReference type="PANTHER" id="PTHR42929">
    <property type="entry name" value="INNER MEMBRANE ABC TRANSPORTER PERMEASE PROTEIN YDCU-RELATED-RELATED"/>
    <property type="match status" value="1"/>
</dbReference>
<dbReference type="CDD" id="cd06261">
    <property type="entry name" value="TM_PBP2"/>
    <property type="match status" value="1"/>
</dbReference>
<sequence length="287" mass="32689">MVISKSSKAALWLFLTPVLCWLLLLIVLPHIDLLRMSFGGENDYGEHVWTLQNYRNFFTEPIYWNTFLRTAIFSIITTIITFLLAMPVAFYIVKVVRPRFQGAMVLMLLLPFWVSELVRVYGWMILLRESGVINHFLLKFGVVDRPVEMLYNDATMIMGLVYTSMLFMVVPIISAMESLDDSLIEAAHDLGSGKLVIWYKIILPHCKPGITSGSIVVFMLVLGNYLTPNLMGGKNSLWFTEQIYNQFIASFNWNQGAAFGFLLLLLSSLIIWIGLKLSRQKLGEVAS</sequence>
<evidence type="ECO:0000313" key="10">
    <source>
        <dbReference type="EMBL" id="SEA61379.1"/>
    </source>
</evidence>
<comment type="similarity">
    <text evidence="2">Belongs to the binding-protein-dependent transport system permease family. CysTW subfamily.</text>
</comment>
<dbReference type="Gene3D" id="1.10.3720.10">
    <property type="entry name" value="MetI-like"/>
    <property type="match status" value="1"/>
</dbReference>
<dbReference type="PROSITE" id="PS50928">
    <property type="entry name" value="ABC_TM1"/>
    <property type="match status" value="1"/>
</dbReference>
<keyword evidence="4" id="KW-1003">Cell membrane</keyword>
<name>A0A1H4CM30_9BACT</name>
<proteinExistence type="inferred from homology"/>
<feature type="transmembrane region" description="Helical" evidence="8">
    <location>
        <begin position="105"/>
        <end position="126"/>
    </location>
</feature>